<dbReference type="Gene3D" id="3.60.120.10">
    <property type="entry name" value="Anthranilate synthase"/>
    <property type="match status" value="1"/>
</dbReference>
<dbReference type="PANTHER" id="PTHR11236">
    <property type="entry name" value="AMINOBENZOATE/ANTHRANILATE SYNTHASE"/>
    <property type="match status" value="1"/>
</dbReference>
<accession>A0A3B0XVR9</accession>
<gene>
    <name evidence="3" type="ORF">MNBD_GAMMA10-1877</name>
</gene>
<dbReference type="PANTHER" id="PTHR11236:SF9">
    <property type="entry name" value="ANTHRANILATE SYNTHASE COMPONENT 1"/>
    <property type="match status" value="1"/>
</dbReference>
<keyword evidence="3" id="KW-0032">Aminotransferase</keyword>
<dbReference type="InterPro" id="IPR006805">
    <property type="entry name" value="Anth_synth_I_N"/>
</dbReference>
<organism evidence="3">
    <name type="scientific">hydrothermal vent metagenome</name>
    <dbReference type="NCBI Taxonomy" id="652676"/>
    <lineage>
        <taxon>unclassified sequences</taxon>
        <taxon>metagenomes</taxon>
        <taxon>ecological metagenomes</taxon>
    </lineage>
</organism>
<keyword evidence="3" id="KW-0808">Transferase</keyword>
<reference evidence="3" key="1">
    <citation type="submission" date="2018-06" db="EMBL/GenBank/DDBJ databases">
        <authorList>
            <person name="Zhirakovskaya E."/>
        </authorList>
    </citation>
    <scope>NUCLEOTIDE SEQUENCE</scope>
</reference>
<dbReference type="PRINTS" id="PR00095">
    <property type="entry name" value="ANTSNTHASEI"/>
</dbReference>
<dbReference type="InterPro" id="IPR019999">
    <property type="entry name" value="Anth_synth_I-like"/>
</dbReference>
<dbReference type="Pfam" id="PF04715">
    <property type="entry name" value="Anth_synt_I_N"/>
    <property type="match status" value="1"/>
</dbReference>
<dbReference type="GO" id="GO:0046820">
    <property type="term" value="F:4-amino-4-deoxychorismate synthase activity"/>
    <property type="evidence" value="ECO:0007669"/>
    <property type="project" value="UniProtKB-EC"/>
</dbReference>
<dbReference type="InterPro" id="IPR015890">
    <property type="entry name" value="Chorismate_C"/>
</dbReference>
<evidence type="ECO:0000313" key="3">
    <source>
        <dbReference type="EMBL" id="VAW68790.1"/>
    </source>
</evidence>
<dbReference type="SUPFAM" id="SSF56322">
    <property type="entry name" value="ADC synthase"/>
    <property type="match status" value="1"/>
</dbReference>
<feature type="domain" description="Anthranilate synthase component I N-terminal" evidence="2">
    <location>
        <begin position="27"/>
        <end position="156"/>
    </location>
</feature>
<name>A0A3B0XVR9_9ZZZZ</name>
<dbReference type="EC" id="2.6.1.85" evidence="3"/>
<sequence>MPHSFIIKTLENSPDLLALHARNPQRYPHLLSSNAAAVDAGHNNEQTRYDILFACPQQTIQSGEENFLAMLDQAWLVEKLRAEKYSVEKPAEEGLAEEKLDIPFTGGWFLYLGYELAQQIETSLRLAPADDGLPVAFASRFPAAIIIDSHKHQAYVICESAFTDCLVKIEMDLCSAPAPERYQQPFSVDELSEESDTAYLQQLKKLQRYIIEGDVFQVNLSRGWKTKLSTQVNHASLYHQLTKSNPGPFNALLTLGDKAVISSSPERLIQLKEGCLQTRPIAGTRPRAEDGVADTNLSSELLAHPKERAEHIMLIDLERNDMGRVCESGSIEVDELMVLESYQHVHHIVSNVRGKLRAGVTPGQLIAAVFPGGTITGCPKVRCMQILGELEHQGRGAYTGALGYLNHNGNMDLNILIRTITRQGRELQFRAGGGIVVDSDPEKELHETRLKAKGLIHALRAGNRP</sequence>
<dbReference type="EMBL" id="UOFJ01000369">
    <property type="protein sequence ID" value="VAW68790.1"/>
    <property type="molecule type" value="Genomic_DNA"/>
</dbReference>
<dbReference type="InterPro" id="IPR005801">
    <property type="entry name" value="ADC_synthase"/>
</dbReference>
<dbReference type="AlphaFoldDB" id="A0A3B0XVR9"/>
<evidence type="ECO:0000259" key="2">
    <source>
        <dbReference type="Pfam" id="PF04715"/>
    </source>
</evidence>
<dbReference type="Pfam" id="PF00425">
    <property type="entry name" value="Chorismate_bind"/>
    <property type="match status" value="1"/>
</dbReference>
<evidence type="ECO:0000259" key="1">
    <source>
        <dbReference type="Pfam" id="PF00425"/>
    </source>
</evidence>
<feature type="domain" description="Chorismate-utilising enzyme C-terminal" evidence="1">
    <location>
        <begin position="197"/>
        <end position="451"/>
    </location>
</feature>
<protein>
    <submittedName>
        <fullName evidence="3">Para-aminobenzoate synthase, aminase component</fullName>
        <ecNumber evidence="3">2.6.1.85</ecNumber>
    </submittedName>
</protein>
<proteinExistence type="predicted"/>
<dbReference type="GO" id="GO:0000162">
    <property type="term" value="P:L-tryptophan biosynthetic process"/>
    <property type="evidence" value="ECO:0007669"/>
    <property type="project" value="TreeGrafter"/>
</dbReference>
<dbReference type="NCBIfam" id="NF006563">
    <property type="entry name" value="PRK09070.1"/>
    <property type="match status" value="1"/>
</dbReference>